<dbReference type="CDD" id="cd00037">
    <property type="entry name" value="CLECT"/>
    <property type="match status" value="1"/>
</dbReference>
<accession>A0A8B6DYZ6</accession>
<protein>
    <recommendedName>
        <fullName evidence="4">C-type lectin domain-containing protein</fullName>
    </recommendedName>
</protein>
<feature type="signal peptide" evidence="3">
    <location>
        <begin position="1"/>
        <end position="19"/>
    </location>
</feature>
<evidence type="ECO:0000259" key="4">
    <source>
        <dbReference type="PROSITE" id="PS50041"/>
    </source>
</evidence>
<sequence>MDGLLTFIIFVTLLSYCEPWFFDGVLDHGNVQRCPQGIPRDNFLYALNDTCIQLIRKEHSWYDARRSCTQKHGDLVVIQDLAKQQFIMNALKTSGWVKNGIWIGGTDREREGHWKWVNGQKMTWGNWERGQGPGHSGFLFSSGMWEDCAVIRTHEGYKWHDYACDLPQYHYGSICEYNFIATSHRPTTQISTTPEPTTQTSTTHVPTTQTSTTHAPTTQTTTKPAPTTRSSTTPVPTTEIPTTKLPTTQPSTTPLATTQKSTTPSPTSQTSTTTLATTQTSTTTLATTQKSTTPSPTTQISTRTFPTTQPSTTLSPTTQISTRTLPTTQPSTTTLPITQKSTTPVPTTQISTTTLPTTKSTKPPAQTINLVTTSPTPLKTTTPVPSTNVPSTLTAKVTSAKLITTWSPVSKSTTLEAPHSTKPIQILRTTKAKSTLVSTPIPTMKVTKAAPTTIQEMKEMTTRPENSLTTQLVNNQGGLLRRSYNGQKPTNKSSIGYIIGGVCVAVVVAGIVVAVFVVKRRRISSNDAKGTVHGAENPMYSVMYDDTSVPPVGAEIQINDMYEPTKYFTNGESMS</sequence>
<gene>
    <name evidence="5" type="ORF">MGAL_10B036147</name>
</gene>
<evidence type="ECO:0000313" key="6">
    <source>
        <dbReference type="Proteomes" id="UP000596742"/>
    </source>
</evidence>
<dbReference type="SMART" id="SM00034">
    <property type="entry name" value="CLECT"/>
    <property type="match status" value="1"/>
</dbReference>
<keyword evidence="2" id="KW-0472">Membrane</keyword>
<keyword evidence="6" id="KW-1185">Reference proteome</keyword>
<dbReference type="PROSITE" id="PS50041">
    <property type="entry name" value="C_TYPE_LECTIN_2"/>
    <property type="match status" value="1"/>
</dbReference>
<dbReference type="Gene3D" id="3.10.100.10">
    <property type="entry name" value="Mannose-Binding Protein A, subunit A"/>
    <property type="match status" value="1"/>
</dbReference>
<dbReference type="InterPro" id="IPR016187">
    <property type="entry name" value="CTDL_fold"/>
</dbReference>
<comment type="caution">
    <text evidence="5">The sequence shown here is derived from an EMBL/GenBank/DDBJ whole genome shotgun (WGS) entry which is preliminary data.</text>
</comment>
<dbReference type="Proteomes" id="UP000596742">
    <property type="component" value="Unassembled WGS sequence"/>
</dbReference>
<feature type="transmembrane region" description="Helical" evidence="2">
    <location>
        <begin position="495"/>
        <end position="518"/>
    </location>
</feature>
<dbReference type="InterPro" id="IPR001304">
    <property type="entry name" value="C-type_lectin-like"/>
</dbReference>
<keyword evidence="3" id="KW-0732">Signal</keyword>
<dbReference type="OrthoDB" id="6050186at2759"/>
<dbReference type="Pfam" id="PF00059">
    <property type="entry name" value="Lectin_C"/>
    <property type="match status" value="1"/>
</dbReference>
<dbReference type="EMBL" id="UYJE01004224">
    <property type="protein sequence ID" value="VDI26238.1"/>
    <property type="molecule type" value="Genomic_DNA"/>
</dbReference>
<dbReference type="InterPro" id="IPR016186">
    <property type="entry name" value="C-type_lectin-like/link_sf"/>
</dbReference>
<dbReference type="SUPFAM" id="SSF56436">
    <property type="entry name" value="C-type lectin-like"/>
    <property type="match status" value="1"/>
</dbReference>
<dbReference type="AlphaFoldDB" id="A0A8B6DYZ6"/>
<proteinExistence type="predicted"/>
<dbReference type="PANTHER" id="PTHR22803">
    <property type="entry name" value="MANNOSE, PHOSPHOLIPASE, LECTIN RECEPTOR RELATED"/>
    <property type="match status" value="1"/>
</dbReference>
<evidence type="ECO:0000256" key="2">
    <source>
        <dbReference type="SAM" id="Phobius"/>
    </source>
</evidence>
<feature type="region of interest" description="Disordered" evidence="1">
    <location>
        <begin position="187"/>
        <end position="387"/>
    </location>
</feature>
<dbReference type="InterPro" id="IPR050111">
    <property type="entry name" value="C-type_lectin/snaclec_domain"/>
</dbReference>
<keyword evidence="2" id="KW-0812">Transmembrane</keyword>
<name>A0A8B6DYZ6_MYTGA</name>
<evidence type="ECO:0000313" key="5">
    <source>
        <dbReference type="EMBL" id="VDI26238.1"/>
    </source>
</evidence>
<evidence type="ECO:0000256" key="3">
    <source>
        <dbReference type="SAM" id="SignalP"/>
    </source>
</evidence>
<keyword evidence="2" id="KW-1133">Transmembrane helix</keyword>
<feature type="domain" description="C-type lectin" evidence="4">
    <location>
        <begin position="47"/>
        <end position="165"/>
    </location>
</feature>
<feature type="chain" id="PRO_5032713052" description="C-type lectin domain-containing protein" evidence="3">
    <location>
        <begin position="20"/>
        <end position="575"/>
    </location>
</feature>
<reference evidence="5" key="1">
    <citation type="submission" date="2018-11" db="EMBL/GenBank/DDBJ databases">
        <authorList>
            <person name="Alioto T."/>
            <person name="Alioto T."/>
        </authorList>
    </citation>
    <scope>NUCLEOTIDE SEQUENCE</scope>
</reference>
<organism evidence="5 6">
    <name type="scientific">Mytilus galloprovincialis</name>
    <name type="common">Mediterranean mussel</name>
    <dbReference type="NCBI Taxonomy" id="29158"/>
    <lineage>
        <taxon>Eukaryota</taxon>
        <taxon>Metazoa</taxon>
        <taxon>Spiralia</taxon>
        <taxon>Lophotrochozoa</taxon>
        <taxon>Mollusca</taxon>
        <taxon>Bivalvia</taxon>
        <taxon>Autobranchia</taxon>
        <taxon>Pteriomorphia</taxon>
        <taxon>Mytilida</taxon>
        <taxon>Mytiloidea</taxon>
        <taxon>Mytilidae</taxon>
        <taxon>Mytilinae</taxon>
        <taxon>Mytilus</taxon>
    </lineage>
</organism>
<evidence type="ECO:0000256" key="1">
    <source>
        <dbReference type="SAM" id="MobiDB-lite"/>
    </source>
</evidence>